<dbReference type="EMBL" id="KI966434">
    <property type="protein sequence ID" value="EWC44813.1"/>
    <property type="molecule type" value="Genomic_DNA"/>
</dbReference>
<feature type="compositionally biased region" description="Basic and acidic residues" evidence="1">
    <location>
        <begin position="241"/>
        <end position="251"/>
    </location>
</feature>
<dbReference type="AlphaFoldDB" id="W7HY03"/>
<protein>
    <submittedName>
        <fullName evidence="2">Uncharacterized protein</fullName>
    </submittedName>
</protein>
<name>W7HY03_9PEZI</name>
<feature type="region of interest" description="Disordered" evidence="1">
    <location>
        <begin position="211"/>
        <end position="251"/>
    </location>
</feature>
<organism evidence="2 3">
    <name type="scientific">Drechslerella stenobrocha 248</name>
    <dbReference type="NCBI Taxonomy" id="1043628"/>
    <lineage>
        <taxon>Eukaryota</taxon>
        <taxon>Fungi</taxon>
        <taxon>Dikarya</taxon>
        <taxon>Ascomycota</taxon>
        <taxon>Pezizomycotina</taxon>
        <taxon>Orbiliomycetes</taxon>
        <taxon>Orbiliales</taxon>
        <taxon>Orbiliaceae</taxon>
        <taxon>Drechslerella</taxon>
    </lineage>
</organism>
<keyword evidence="3" id="KW-1185">Reference proteome</keyword>
<gene>
    <name evidence="2" type="ORF">DRE_06451</name>
</gene>
<evidence type="ECO:0000313" key="3">
    <source>
        <dbReference type="Proteomes" id="UP000024837"/>
    </source>
</evidence>
<evidence type="ECO:0000256" key="1">
    <source>
        <dbReference type="SAM" id="MobiDB-lite"/>
    </source>
</evidence>
<dbReference type="HOGENOM" id="CLU_1107110_0_0_1"/>
<dbReference type="OrthoDB" id="5430400at2759"/>
<dbReference type="Proteomes" id="UP000024837">
    <property type="component" value="Unassembled WGS sequence"/>
</dbReference>
<sequence length="251" mass="28535">MAGRADHEMFYDVFYSSHRASLRLSLAILADIEEWVSYQHKILTCSRKVLLKIMNDTKKFRERPGPPPGWGSENTKPMLIEAINDVAAEYNIHTPELNKRLDGMAILSRRVDVCTTIQTEKMHIVKKCLPMFFWKSSEPMKRMLEMAEMLKKLVRSLSHLKTNMDTILSGRRDIEIGIWECRKMIHNHLQNLAIRDNPQPQNNIISVSLDTNEGNDVAMERGEDGAGTGTGTGGAQLPDNCSHESEKQLSQ</sequence>
<accession>W7HY03</accession>
<feature type="compositionally biased region" description="Gly residues" evidence="1">
    <location>
        <begin position="225"/>
        <end position="234"/>
    </location>
</feature>
<evidence type="ECO:0000313" key="2">
    <source>
        <dbReference type="EMBL" id="EWC44813.1"/>
    </source>
</evidence>
<proteinExistence type="predicted"/>
<reference evidence="2 3" key="1">
    <citation type="submission" date="2013-05" db="EMBL/GenBank/DDBJ databases">
        <title>Drechslerella stenobrocha genome reveals carnivorous origination and mechanical trapping mechanism of predatory fungi.</title>
        <authorList>
            <person name="Liu X."/>
            <person name="Zhang W."/>
            <person name="Liu K."/>
        </authorList>
    </citation>
    <scope>NUCLEOTIDE SEQUENCE [LARGE SCALE GENOMIC DNA]</scope>
    <source>
        <strain evidence="2 3">248</strain>
    </source>
</reference>